<proteinExistence type="predicted"/>
<feature type="compositionally biased region" description="Polar residues" evidence="1">
    <location>
        <begin position="77"/>
        <end position="95"/>
    </location>
</feature>
<evidence type="ECO:0000256" key="1">
    <source>
        <dbReference type="SAM" id="MobiDB-lite"/>
    </source>
</evidence>
<dbReference type="OrthoDB" id="6088188at2759"/>
<feature type="region of interest" description="Disordered" evidence="1">
    <location>
        <begin position="259"/>
        <end position="292"/>
    </location>
</feature>
<feature type="compositionally biased region" description="Polar residues" evidence="1">
    <location>
        <begin position="215"/>
        <end position="224"/>
    </location>
</feature>
<sequence length="340" mass="36185">MCLYPGSLRGSDSTSSQPSPRKRPSLPDVVKIVLEKVKTGASKELDLVEHDSSKSAVDMRLVTDDATSWHSGEEEQTQQTAADTDIHQNVNTTGHQEMEGSKQRDKVDADENGVKPGDLDRRTQSEGTFPASSLSGETVIGADHQFSSNQSDTTTADLKPADKLTYDVICPQIVESVHQALFCYRDTHGAKTNRSPPISSETGSVDRSCPGSQKPDVQTASSESDAGRLGACRSLPVPASSGSDARCCITVTGWEGDDVSSTVPPVQGCEGSLSGGESRHLNPQTHQGLGHDSKNLQQVNSFELEEVLSAGEVVRGDSMQSDSSGYADEEVGSSMNTQSR</sequence>
<feature type="compositionally biased region" description="Polar residues" evidence="1">
    <location>
        <begin position="190"/>
        <end position="205"/>
    </location>
</feature>
<dbReference type="EMBL" id="SRLO01000041">
    <property type="protein sequence ID" value="TNN82214.1"/>
    <property type="molecule type" value="Genomic_DNA"/>
</dbReference>
<feature type="region of interest" description="Disordered" evidence="1">
    <location>
        <begin position="188"/>
        <end position="229"/>
    </location>
</feature>
<organism evidence="2 3">
    <name type="scientific">Liparis tanakae</name>
    <name type="common">Tanaka's snailfish</name>
    <dbReference type="NCBI Taxonomy" id="230148"/>
    <lineage>
        <taxon>Eukaryota</taxon>
        <taxon>Metazoa</taxon>
        <taxon>Chordata</taxon>
        <taxon>Craniata</taxon>
        <taxon>Vertebrata</taxon>
        <taxon>Euteleostomi</taxon>
        <taxon>Actinopterygii</taxon>
        <taxon>Neopterygii</taxon>
        <taxon>Teleostei</taxon>
        <taxon>Neoteleostei</taxon>
        <taxon>Acanthomorphata</taxon>
        <taxon>Eupercaria</taxon>
        <taxon>Perciformes</taxon>
        <taxon>Cottioidei</taxon>
        <taxon>Cottales</taxon>
        <taxon>Liparidae</taxon>
        <taxon>Liparis</taxon>
    </lineage>
</organism>
<accession>A0A4Z2IXF3</accession>
<feature type="compositionally biased region" description="Polar residues" evidence="1">
    <location>
        <begin position="125"/>
        <end position="135"/>
    </location>
</feature>
<keyword evidence="3" id="KW-1185">Reference proteome</keyword>
<feature type="region of interest" description="Disordered" evidence="1">
    <location>
        <begin position="49"/>
        <end position="135"/>
    </location>
</feature>
<dbReference type="Proteomes" id="UP000314294">
    <property type="component" value="Unassembled WGS sequence"/>
</dbReference>
<feature type="compositionally biased region" description="Basic and acidic residues" evidence="1">
    <location>
        <begin position="96"/>
        <end position="124"/>
    </location>
</feature>
<feature type="region of interest" description="Disordered" evidence="1">
    <location>
        <begin position="1"/>
        <end position="28"/>
    </location>
</feature>
<feature type="region of interest" description="Disordered" evidence="1">
    <location>
        <begin position="313"/>
        <end position="340"/>
    </location>
</feature>
<name>A0A4Z2IXF3_9TELE</name>
<dbReference type="AlphaFoldDB" id="A0A4Z2IXF3"/>
<protein>
    <submittedName>
        <fullName evidence="2">Uncharacterized protein</fullName>
    </submittedName>
</protein>
<comment type="caution">
    <text evidence="2">The sequence shown here is derived from an EMBL/GenBank/DDBJ whole genome shotgun (WGS) entry which is preliminary data.</text>
</comment>
<gene>
    <name evidence="2" type="ORF">EYF80_007582</name>
</gene>
<evidence type="ECO:0000313" key="2">
    <source>
        <dbReference type="EMBL" id="TNN82214.1"/>
    </source>
</evidence>
<evidence type="ECO:0000313" key="3">
    <source>
        <dbReference type="Proteomes" id="UP000314294"/>
    </source>
</evidence>
<reference evidence="2 3" key="1">
    <citation type="submission" date="2019-03" db="EMBL/GenBank/DDBJ databases">
        <title>First draft genome of Liparis tanakae, snailfish: a comprehensive survey of snailfish specific genes.</title>
        <authorList>
            <person name="Kim W."/>
            <person name="Song I."/>
            <person name="Jeong J.-H."/>
            <person name="Kim D."/>
            <person name="Kim S."/>
            <person name="Ryu S."/>
            <person name="Song J.Y."/>
            <person name="Lee S.K."/>
        </authorList>
    </citation>
    <scope>NUCLEOTIDE SEQUENCE [LARGE SCALE GENOMIC DNA]</scope>
    <source>
        <tissue evidence="2">Muscle</tissue>
    </source>
</reference>
<feature type="compositionally biased region" description="Polar residues" evidence="1">
    <location>
        <begin position="10"/>
        <end position="19"/>
    </location>
</feature>